<sequence length="110" mass="12279">MNDIITLLLGGGLAASVIEAIKFVTTRRQVKRKDEAASQNEEASAQATIGGAWKDLWQTNDQWNQQLNGLLQKEREKGELYVDIIQAAADLLPPDKADPILDRMYAVRRT</sequence>
<proteinExistence type="predicted"/>
<reference evidence="2" key="1">
    <citation type="submission" date="2016-06" db="EMBL/GenBank/DDBJ databases">
        <authorList>
            <person name="Kjaerup R.B."/>
            <person name="Dalgaard T.S."/>
            <person name="Juul-Madsen H.R."/>
        </authorList>
    </citation>
    <scope>NUCLEOTIDE SEQUENCE [LARGE SCALE GENOMIC DNA]</scope>
</reference>
<dbReference type="OrthoDB" id="25412at10239"/>
<dbReference type="Proteomes" id="UP000201248">
    <property type="component" value="Segment"/>
</dbReference>
<protein>
    <submittedName>
        <fullName evidence="1">Uncharacterized protein</fullName>
    </submittedName>
</protein>
<gene>
    <name evidence="1" type="primary">38</name>
    <name evidence="1" type="ORF">SEA_HOTOROBO_38</name>
</gene>
<dbReference type="RefSeq" id="YP_009300988.1">
    <property type="nucleotide sequence ID" value="NC_031229.1"/>
</dbReference>
<accession>A0A142K897</accession>
<dbReference type="GeneID" id="29124640"/>
<name>A0A142K897_9CAUD</name>
<dbReference type="KEGG" id="vg:29124640"/>
<evidence type="ECO:0000313" key="1">
    <source>
        <dbReference type="EMBL" id="AMS02330.1"/>
    </source>
</evidence>
<dbReference type="EMBL" id="KU963245">
    <property type="protein sequence ID" value="AMS02330.1"/>
    <property type="molecule type" value="Genomic_DNA"/>
</dbReference>
<evidence type="ECO:0000313" key="2">
    <source>
        <dbReference type="Proteomes" id="UP000201248"/>
    </source>
</evidence>
<organism evidence="1 2">
    <name type="scientific">Gordonia phage Hotorobo</name>
    <dbReference type="NCBI Taxonomy" id="1821554"/>
    <lineage>
        <taxon>Viruses</taxon>
        <taxon>Duplodnaviria</taxon>
        <taxon>Heunggongvirae</taxon>
        <taxon>Uroviricota</taxon>
        <taxon>Caudoviricetes</taxon>
        <taxon>Montyvirus</taxon>
        <taxon>Montyvirus monty</taxon>
    </lineage>
</organism>